<proteinExistence type="inferred from homology"/>
<keyword evidence="4 8" id="KW-0812">Transmembrane</keyword>
<keyword evidence="12" id="KW-1185">Reference proteome</keyword>
<evidence type="ECO:0000256" key="8">
    <source>
        <dbReference type="PROSITE-ProRule" id="PRU01360"/>
    </source>
</evidence>
<accession>A0ABW5LSB0</accession>
<dbReference type="PANTHER" id="PTHR30069">
    <property type="entry name" value="TONB-DEPENDENT OUTER MEMBRANE RECEPTOR"/>
    <property type="match status" value="1"/>
</dbReference>
<dbReference type="PROSITE" id="PS52016">
    <property type="entry name" value="TONB_DEPENDENT_REC_3"/>
    <property type="match status" value="1"/>
</dbReference>
<evidence type="ECO:0000313" key="11">
    <source>
        <dbReference type="EMBL" id="MFD2567474.1"/>
    </source>
</evidence>
<evidence type="ECO:0000256" key="7">
    <source>
        <dbReference type="ARBA" id="ARBA00023237"/>
    </source>
</evidence>
<evidence type="ECO:0000313" key="12">
    <source>
        <dbReference type="Proteomes" id="UP001597508"/>
    </source>
</evidence>
<comment type="subcellular location">
    <subcellularLocation>
        <location evidence="1 8">Cell outer membrane</location>
        <topology evidence="1 8">Multi-pass membrane protein</topology>
    </subcellularLocation>
</comment>
<keyword evidence="11" id="KW-0675">Receptor</keyword>
<evidence type="ECO:0000256" key="6">
    <source>
        <dbReference type="ARBA" id="ARBA00023136"/>
    </source>
</evidence>
<evidence type="ECO:0000259" key="10">
    <source>
        <dbReference type="Pfam" id="PF16344"/>
    </source>
</evidence>
<feature type="domain" description="TonB-dependent receptor plug" evidence="9">
    <location>
        <begin position="143"/>
        <end position="222"/>
    </location>
</feature>
<dbReference type="InterPro" id="IPR039426">
    <property type="entry name" value="TonB-dep_rcpt-like"/>
</dbReference>
<evidence type="ECO:0000256" key="5">
    <source>
        <dbReference type="ARBA" id="ARBA00022729"/>
    </source>
</evidence>
<dbReference type="Gene3D" id="2.170.130.10">
    <property type="entry name" value="TonB-dependent receptor, plug domain"/>
    <property type="match status" value="1"/>
</dbReference>
<dbReference type="Proteomes" id="UP001597508">
    <property type="component" value="Unassembled WGS sequence"/>
</dbReference>
<protein>
    <submittedName>
        <fullName evidence="11">TonB-dependent receptor plug domain-containing protein</fullName>
    </submittedName>
</protein>
<dbReference type="PANTHER" id="PTHR30069:SF29">
    <property type="entry name" value="HEMOGLOBIN AND HEMOGLOBIN-HAPTOGLOBIN-BINDING PROTEIN 1-RELATED"/>
    <property type="match status" value="1"/>
</dbReference>
<gene>
    <name evidence="11" type="ORF">ACFSRZ_08820</name>
</gene>
<dbReference type="Pfam" id="PF16344">
    <property type="entry name" value="FecR_C"/>
    <property type="match status" value="1"/>
</dbReference>
<dbReference type="Pfam" id="PF07715">
    <property type="entry name" value="Plug"/>
    <property type="match status" value="1"/>
</dbReference>
<evidence type="ECO:0000256" key="1">
    <source>
        <dbReference type="ARBA" id="ARBA00004571"/>
    </source>
</evidence>
<feature type="domain" description="Protein FecR C-terminal" evidence="10">
    <location>
        <begin position="23"/>
        <end position="90"/>
    </location>
</feature>
<dbReference type="InterPro" id="IPR037066">
    <property type="entry name" value="Plug_dom_sf"/>
</dbReference>
<keyword evidence="2 8" id="KW-0813">Transport</keyword>
<dbReference type="SUPFAM" id="SSF56935">
    <property type="entry name" value="Porins"/>
    <property type="match status" value="1"/>
</dbReference>
<comment type="caution">
    <text evidence="11">The sequence shown here is derived from an EMBL/GenBank/DDBJ whole genome shotgun (WGS) entry which is preliminary data.</text>
</comment>
<keyword evidence="5" id="KW-0732">Signal</keyword>
<evidence type="ECO:0000259" key="9">
    <source>
        <dbReference type="Pfam" id="PF07715"/>
    </source>
</evidence>
<reference evidence="12" key="1">
    <citation type="journal article" date="2019" name="Int. J. Syst. Evol. Microbiol.">
        <title>The Global Catalogue of Microorganisms (GCM) 10K type strain sequencing project: providing services to taxonomists for standard genome sequencing and annotation.</title>
        <authorList>
            <consortium name="The Broad Institute Genomics Platform"/>
            <consortium name="The Broad Institute Genome Sequencing Center for Infectious Disease"/>
            <person name="Wu L."/>
            <person name="Ma J."/>
        </authorList>
    </citation>
    <scope>NUCLEOTIDE SEQUENCE [LARGE SCALE GENOMIC DNA]</scope>
    <source>
        <strain evidence="12">KCTC 52127</strain>
    </source>
</reference>
<comment type="similarity">
    <text evidence="8">Belongs to the TonB-dependent receptor family.</text>
</comment>
<dbReference type="InterPro" id="IPR012910">
    <property type="entry name" value="Plug_dom"/>
</dbReference>
<evidence type="ECO:0000256" key="4">
    <source>
        <dbReference type="ARBA" id="ARBA00022692"/>
    </source>
</evidence>
<dbReference type="Gene3D" id="2.40.170.20">
    <property type="entry name" value="TonB-dependent receptor, beta-barrel domain"/>
    <property type="match status" value="1"/>
</dbReference>
<keyword evidence="7 8" id="KW-0998">Cell outer membrane</keyword>
<evidence type="ECO:0000256" key="2">
    <source>
        <dbReference type="ARBA" id="ARBA00022448"/>
    </source>
</evidence>
<dbReference type="InterPro" id="IPR032508">
    <property type="entry name" value="FecR_C"/>
</dbReference>
<keyword evidence="3 8" id="KW-1134">Transmembrane beta strand</keyword>
<evidence type="ECO:0000256" key="3">
    <source>
        <dbReference type="ARBA" id="ARBA00022452"/>
    </source>
</evidence>
<dbReference type="Gene3D" id="3.55.50.30">
    <property type="match status" value="1"/>
</dbReference>
<dbReference type="EMBL" id="JBHULH010000004">
    <property type="protein sequence ID" value="MFD2567474.1"/>
    <property type="molecule type" value="Genomic_DNA"/>
</dbReference>
<organism evidence="11 12">
    <name type="scientific">Pseudotenacibaculum haliotis</name>
    <dbReference type="NCBI Taxonomy" id="1862138"/>
    <lineage>
        <taxon>Bacteria</taxon>
        <taxon>Pseudomonadati</taxon>
        <taxon>Bacteroidota</taxon>
        <taxon>Flavobacteriia</taxon>
        <taxon>Flavobacteriales</taxon>
        <taxon>Flavobacteriaceae</taxon>
        <taxon>Pseudotenacibaculum</taxon>
    </lineage>
</organism>
<dbReference type="InterPro" id="IPR036942">
    <property type="entry name" value="Beta-barrel_TonB_sf"/>
</dbReference>
<dbReference type="RefSeq" id="WP_379666184.1">
    <property type="nucleotide sequence ID" value="NZ_JBHULH010000004.1"/>
</dbReference>
<sequence>MKKHFCLILFFITFLSYGQKLSFHYKDTPLVEIINDLEDRFDLRFSYKSDLLGKEVFTYNGEADLKTFLNSISEEKSLEFIFIGDENVVIKSSFDLTYDSNKLNEVVLVTEYLTSGFDQNKKDGSITMKPTKLGVLPGLTEPDVLQSLQLLPGITSPTESASNLHIRGGTPDQNLILYDGIKIYHQGHLFGMISPFNPYVVESVNVSRSGTKPEFGDRIAGVVDINSLTEVPTETSGGFGANFLHGDVYVKTPIKSDKIGFLFSARRSINDIFNLPTFNSFSDKVFQNTKIEETNDVIEEEELEVLRDKFNFLDINAKLVFQPNEKNKISVSSLLVDNSLDYANVDAEDFGTRDKLNLNNKGLSAQWDYQSKRPWSYRSSFSYSEFNSDYQFTQLTPFGSLNTATNSNKVQDFGLQLQARKRINTKGNLKFGYELINYLVGYKLAFNNDAITIEDVRTNLSIHNAYAESEYQFDKLFLRGGFRTSYYPQIKEFFVEPRIYSHYNITDHFKLKASMEIKNQGISQLVSFGFNDLGVGEAVWVLADQEQGVPVLNNRQMTFGFFFDKDGWKIDVESYHKKVKGLTTLTSSFATNPFSEIYASGNSSIFGVDVLLKKKINRFRTWLGYSYSKNDFNFPDLQTGRFPGNFDQRHVISFTNSFKYKQFQFSLGWQFASGRPYSEGTLVNGEVVFQEQNTERLLSYHKMDLSAFYDFYFDSKSKIKARLGASIINLYNRDNEINTTFGTTTGNGGNVVLSELTSVGLGITPNVVFRVYF</sequence>
<keyword evidence="6 8" id="KW-0472">Membrane</keyword>
<name>A0ABW5LSB0_9FLAO</name>